<protein>
    <recommendedName>
        <fullName evidence="4">Terminase</fullName>
    </recommendedName>
</protein>
<evidence type="ECO:0000313" key="2">
    <source>
        <dbReference type="EMBL" id="PNS12831.1"/>
    </source>
</evidence>
<organism evidence="2 3">
    <name type="scientific">Mixta theicola</name>
    <dbReference type="NCBI Taxonomy" id="1458355"/>
    <lineage>
        <taxon>Bacteria</taxon>
        <taxon>Pseudomonadati</taxon>
        <taxon>Pseudomonadota</taxon>
        <taxon>Gammaproteobacteria</taxon>
        <taxon>Enterobacterales</taxon>
        <taxon>Erwiniaceae</taxon>
        <taxon>Mixta</taxon>
    </lineage>
</organism>
<name>A0A2K1QCS5_9GAMM</name>
<evidence type="ECO:0008006" key="4">
    <source>
        <dbReference type="Google" id="ProtNLM"/>
    </source>
</evidence>
<evidence type="ECO:0000313" key="3">
    <source>
        <dbReference type="Proteomes" id="UP000236345"/>
    </source>
</evidence>
<dbReference type="InterPro" id="IPR010270">
    <property type="entry name" value="Phage_P2_GpM"/>
</dbReference>
<gene>
    <name evidence="2" type="ORF">COO59_02615</name>
</gene>
<feature type="region of interest" description="Disordered" evidence="1">
    <location>
        <begin position="1"/>
        <end position="21"/>
    </location>
</feature>
<comment type="caution">
    <text evidence="2">The sequence shown here is derived from an EMBL/GenBank/DDBJ whole genome shotgun (WGS) entry which is preliminary data.</text>
</comment>
<dbReference type="Pfam" id="PF05944">
    <property type="entry name" value="Phage_term_smal"/>
    <property type="match status" value="1"/>
</dbReference>
<accession>A0A2K1QCS5</accession>
<dbReference type="AlphaFoldDB" id="A0A2K1QCS5"/>
<keyword evidence="3" id="KW-1185">Reference proteome</keyword>
<dbReference type="Gene3D" id="1.25.40.10">
    <property type="entry name" value="Tetratricopeptide repeat domain"/>
    <property type="match status" value="1"/>
</dbReference>
<reference evidence="3" key="1">
    <citation type="submission" date="2017-09" db="EMBL/GenBank/DDBJ databases">
        <authorList>
            <person name="Palmer M."/>
            <person name="Steenkamp E.T."/>
            <person name="Coetzee M.P."/>
            <person name="Avontuur J.R."/>
            <person name="Van Zyl E."/>
            <person name="Chan W.-Y."/>
            <person name="Blom J."/>
            <person name="Venter S.N."/>
        </authorList>
    </citation>
    <scope>NUCLEOTIDE SEQUENCE [LARGE SCALE GENOMIC DNA]</scope>
    <source>
        <strain evidence="3">QC88-366</strain>
    </source>
</reference>
<dbReference type="Proteomes" id="UP000236345">
    <property type="component" value="Unassembled WGS sequence"/>
</dbReference>
<dbReference type="GO" id="GO:0004519">
    <property type="term" value="F:endonuclease activity"/>
    <property type="evidence" value="ECO:0007669"/>
    <property type="project" value="InterPro"/>
</dbReference>
<dbReference type="OrthoDB" id="8562788at2"/>
<sequence length="222" mass="24861">MLSPAQRHVMRQQAVAASQQADGPMRHANGYELMLMKLNEDKRRLKKVRSIESKAQMKREMLPGYLPWVAGVLSAGKGVQDAILMTVMIWRLDAGDIPGALEIARYALKHGLVPPDTYKRNSTAYLLAEDVAEAATRAWTAKAEVDIDPLLATLELTKSEDMPDEVRAKLHKITGYVLRDMGRTLDAMEHLKRALQLHQGSGVKKDIERLATELKKQAIARR</sequence>
<dbReference type="GO" id="GO:0003677">
    <property type="term" value="F:DNA binding"/>
    <property type="evidence" value="ECO:0007669"/>
    <property type="project" value="InterPro"/>
</dbReference>
<evidence type="ECO:0000256" key="1">
    <source>
        <dbReference type="SAM" id="MobiDB-lite"/>
    </source>
</evidence>
<dbReference type="EMBL" id="NWUO01000002">
    <property type="protein sequence ID" value="PNS12831.1"/>
    <property type="molecule type" value="Genomic_DNA"/>
</dbReference>
<dbReference type="RefSeq" id="WP_103058301.1">
    <property type="nucleotide sequence ID" value="NZ_BSOF01000026.1"/>
</dbReference>
<dbReference type="InterPro" id="IPR011990">
    <property type="entry name" value="TPR-like_helical_dom_sf"/>
</dbReference>
<proteinExistence type="predicted"/>